<dbReference type="PANTHER" id="PTHR30349:SF64">
    <property type="entry name" value="PROPHAGE INTEGRASE INTD-RELATED"/>
    <property type="match status" value="1"/>
</dbReference>
<gene>
    <name evidence="5" type="ORF">HNQ36_002195</name>
</gene>
<protein>
    <submittedName>
        <fullName evidence="5">Integrase</fullName>
    </submittedName>
</protein>
<dbReference type="PANTHER" id="PTHR30349">
    <property type="entry name" value="PHAGE INTEGRASE-RELATED"/>
    <property type="match status" value="1"/>
</dbReference>
<accession>A0A840N2Z4</accession>
<dbReference type="AlphaFoldDB" id="A0A840N2Z4"/>
<dbReference type="GO" id="GO:0003677">
    <property type="term" value="F:DNA binding"/>
    <property type="evidence" value="ECO:0007669"/>
    <property type="project" value="InterPro"/>
</dbReference>
<dbReference type="GO" id="GO:0006310">
    <property type="term" value="P:DNA recombination"/>
    <property type="evidence" value="ECO:0007669"/>
    <property type="project" value="UniProtKB-KW"/>
</dbReference>
<proteinExistence type="predicted"/>
<comment type="caution">
    <text evidence="5">The sequence shown here is derived from an EMBL/GenBank/DDBJ whole genome shotgun (WGS) entry which is preliminary data.</text>
</comment>
<dbReference type="PROSITE" id="PS51898">
    <property type="entry name" value="TYR_RECOMBINASE"/>
    <property type="match status" value="1"/>
</dbReference>
<organism evidence="5 6">
    <name type="scientific">Afipia massiliensis</name>
    <dbReference type="NCBI Taxonomy" id="211460"/>
    <lineage>
        <taxon>Bacteria</taxon>
        <taxon>Pseudomonadati</taxon>
        <taxon>Pseudomonadota</taxon>
        <taxon>Alphaproteobacteria</taxon>
        <taxon>Hyphomicrobiales</taxon>
        <taxon>Nitrobacteraceae</taxon>
        <taxon>Afipia</taxon>
    </lineage>
</organism>
<dbReference type="Pfam" id="PF00589">
    <property type="entry name" value="Phage_integrase"/>
    <property type="match status" value="1"/>
</dbReference>
<dbReference type="EMBL" id="JACHIJ010000003">
    <property type="protein sequence ID" value="MBB5052221.1"/>
    <property type="molecule type" value="Genomic_DNA"/>
</dbReference>
<evidence type="ECO:0000313" key="6">
    <source>
        <dbReference type="Proteomes" id="UP000521227"/>
    </source>
</evidence>
<keyword evidence="2" id="KW-0233">DNA recombination</keyword>
<dbReference type="InterPro" id="IPR013762">
    <property type="entry name" value="Integrase-like_cat_sf"/>
</dbReference>
<dbReference type="RefSeq" id="WP_184084691.1">
    <property type="nucleotide sequence ID" value="NZ_JACHIJ010000003.1"/>
</dbReference>
<feature type="region of interest" description="Disordered" evidence="3">
    <location>
        <begin position="255"/>
        <end position="284"/>
    </location>
</feature>
<name>A0A840N2Z4_9BRAD</name>
<feature type="compositionally biased region" description="Basic and acidic residues" evidence="3">
    <location>
        <begin position="263"/>
        <end position="275"/>
    </location>
</feature>
<dbReference type="CDD" id="cd00397">
    <property type="entry name" value="DNA_BRE_C"/>
    <property type="match status" value="1"/>
</dbReference>
<keyword evidence="1" id="KW-0229">DNA integration</keyword>
<dbReference type="GO" id="GO:0015074">
    <property type="term" value="P:DNA integration"/>
    <property type="evidence" value="ECO:0007669"/>
    <property type="project" value="UniProtKB-KW"/>
</dbReference>
<dbReference type="InterPro" id="IPR002104">
    <property type="entry name" value="Integrase_catalytic"/>
</dbReference>
<evidence type="ECO:0000256" key="2">
    <source>
        <dbReference type="ARBA" id="ARBA00023172"/>
    </source>
</evidence>
<dbReference type="SUPFAM" id="SSF56349">
    <property type="entry name" value="DNA breaking-rejoining enzymes"/>
    <property type="match status" value="1"/>
</dbReference>
<evidence type="ECO:0000256" key="1">
    <source>
        <dbReference type="ARBA" id="ARBA00022908"/>
    </source>
</evidence>
<dbReference type="InterPro" id="IPR050090">
    <property type="entry name" value="Tyrosine_recombinase_XerCD"/>
</dbReference>
<reference evidence="5 6" key="1">
    <citation type="submission" date="2020-08" db="EMBL/GenBank/DDBJ databases">
        <title>Genomic Encyclopedia of Type Strains, Phase IV (KMG-IV): sequencing the most valuable type-strain genomes for metagenomic binning, comparative biology and taxonomic classification.</title>
        <authorList>
            <person name="Goeker M."/>
        </authorList>
    </citation>
    <scope>NUCLEOTIDE SEQUENCE [LARGE SCALE GENOMIC DNA]</scope>
    <source>
        <strain evidence="5 6">DSM 17498</strain>
    </source>
</reference>
<sequence length="421" mass="47340">MEPLFRVQILVMSSGERFPLVVDQGGRPCFDVTAFLLRERRPRGVAFNTLKSHAEAIRFLLTWAAVRQVDVDERLMAGELLSLAEVEALAGAARLGFEALATEIPQRPKARRAKAISIERLRKPRAAAAGVAPEVAGTRLRYIADYLDWIVKERCRKPRRSATGIMPGEVGPLLRARAPKHHARNPDHEREGLSEEAQATLLAAVAAGSPDNPFDDREFVRDRNELMVLLFYHVGLRQGELLKLRITGDHFNAQKRTITVTRSPDDPTDPRRDQPQAKTNGRTHKLSDGLTKRILDHIVKHRRLRKHASSHSFLFVSQSGRPLSKSAISNLFKTIRTNVVGLDDTLSPHQLRHTFNENLSDMFDASGTSDENEKKLRAYLNGWSPKSETAATYLRRRIRDEAQELGVELQEKLGKGSATRE</sequence>
<evidence type="ECO:0000313" key="5">
    <source>
        <dbReference type="EMBL" id="MBB5052221.1"/>
    </source>
</evidence>
<evidence type="ECO:0000259" key="4">
    <source>
        <dbReference type="PROSITE" id="PS51898"/>
    </source>
</evidence>
<feature type="domain" description="Tyr recombinase" evidence="4">
    <location>
        <begin position="188"/>
        <end position="406"/>
    </location>
</feature>
<dbReference type="InterPro" id="IPR011010">
    <property type="entry name" value="DNA_brk_join_enz"/>
</dbReference>
<evidence type="ECO:0000256" key="3">
    <source>
        <dbReference type="SAM" id="MobiDB-lite"/>
    </source>
</evidence>
<dbReference type="Proteomes" id="UP000521227">
    <property type="component" value="Unassembled WGS sequence"/>
</dbReference>
<dbReference type="Gene3D" id="1.10.443.10">
    <property type="entry name" value="Intergrase catalytic core"/>
    <property type="match status" value="1"/>
</dbReference>